<dbReference type="PROSITE" id="PS00647">
    <property type="entry name" value="THYMID_PHOSPHORYLASE"/>
    <property type="match status" value="1"/>
</dbReference>
<evidence type="ECO:0000313" key="7">
    <source>
        <dbReference type="Proteomes" id="UP000614216"/>
    </source>
</evidence>
<dbReference type="InterPro" id="IPR000053">
    <property type="entry name" value="Thymidine/pyrmidine_PPase"/>
</dbReference>
<dbReference type="SUPFAM" id="SSF54680">
    <property type="entry name" value="Pyrimidine nucleoside phosphorylase C-terminal domain"/>
    <property type="match status" value="1"/>
</dbReference>
<dbReference type="PANTHER" id="PTHR10515:SF0">
    <property type="entry name" value="THYMIDINE PHOSPHORYLASE"/>
    <property type="match status" value="1"/>
</dbReference>
<dbReference type="RefSeq" id="WP_202857248.1">
    <property type="nucleotide sequence ID" value="NZ_JAEUGD010000053.1"/>
</dbReference>
<dbReference type="Gene3D" id="2.40.40.20">
    <property type="match status" value="1"/>
</dbReference>
<dbReference type="Gene3D" id="3.90.1170.30">
    <property type="entry name" value="Pyrimidine nucleoside phosphorylase-like, C-terminal domain"/>
    <property type="match status" value="1"/>
</dbReference>
<protein>
    <recommendedName>
        <fullName evidence="1">thymidine phosphorylase</fullName>
        <ecNumber evidence="1">2.4.2.4</ecNumber>
    </recommendedName>
</protein>
<dbReference type="AlphaFoldDB" id="A0A937KCS5"/>
<organism evidence="6 7">
    <name type="scientific">Fulvivirga marina</name>
    <dbReference type="NCBI Taxonomy" id="2494733"/>
    <lineage>
        <taxon>Bacteria</taxon>
        <taxon>Pseudomonadati</taxon>
        <taxon>Bacteroidota</taxon>
        <taxon>Cytophagia</taxon>
        <taxon>Cytophagales</taxon>
        <taxon>Fulvivirgaceae</taxon>
        <taxon>Fulvivirga</taxon>
    </lineage>
</organism>
<keyword evidence="7" id="KW-1185">Reference proteome</keyword>
<dbReference type="Pfam" id="PF00591">
    <property type="entry name" value="Glycos_transf_3"/>
    <property type="match status" value="1"/>
</dbReference>
<dbReference type="NCBIfam" id="NF003338">
    <property type="entry name" value="PRK04350.1"/>
    <property type="match status" value="1"/>
</dbReference>
<dbReference type="Pfam" id="PF02885">
    <property type="entry name" value="Glycos_trans_3N"/>
    <property type="match status" value="1"/>
</dbReference>
<evidence type="ECO:0000313" key="6">
    <source>
        <dbReference type="EMBL" id="MBL6447709.1"/>
    </source>
</evidence>
<accession>A0A937KCS5</accession>
<dbReference type="InterPro" id="IPR017872">
    <property type="entry name" value="Pyrmidine_PPase_CS"/>
</dbReference>
<dbReference type="InterPro" id="IPR035902">
    <property type="entry name" value="Nuc_phospho_transferase"/>
</dbReference>
<dbReference type="GO" id="GO:0006206">
    <property type="term" value="P:pyrimidine nucleobase metabolic process"/>
    <property type="evidence" value="ECO:0007669"/>
    <property type="project" value="InterPro"/>
</dbReference>
<keyword evidence="2" id="KW-0328">Glycosyltransferase</keyword>
<dbReference type="InterPro" id="IPR036320">
    <property type="entry name" value="Glycosyl_Trfase_fam3_N_dom_sf"/>
</dbReference>
<dbReference type="InterPro" id="IPR000312">
    <property type="entry name" value="Glycosyl_Trfase_fam3"/>
</dbReference>
<dbReference type="InterPro" id="IPR013466">
    <property type="entry name" value="Thymidine/AMP_Pase"/>
</dbReference>
<dbReference type="SMART" id="SM00941">
    <property type="entry name" value="PYNP_C"/>
    <property type="match status" value="1"/>
</dbReference>
<gene>
    <name evidence="6" type="ORF">JMN32_15430</name>
</gene>
<dbReference type="Proteomes" id="UP000614216">
    <property type="component" value="Unassembled WGS sequence"/>
</dbReference>
<comment type="catalytic activity">
    <reaction evidence="4">
        <text>thymidine + phosphate = 2-deoxy-alpha-D-ribose 1-phosphate + thymine</text>
        <dbReference type="Rhea" id="RHEA:16037"/>
        <dbReference type="ChEBI" id="CHEBI:17748"/>
        <dbReference type="ChEBI" id="CHEBI:17821"/>
        <dbReference type="ChEBI" id="CHEBI:43474"/>
        <dbReference type="ChEBI" id="CHEBI:57259"/>
        <dbReference type="EC" id="2.4.2.4"/>
    </reaction>
</comment>
<dbReference type="HAMAP" id="MF_00703">
    <property type="entry name" value="Thymid_phosp_2"/>
    <property type="match status" value="1"/>
</dbReference>
<dbReference type="Gene3D" id="3.40.1030.10">
    <property type="entry name" value="Nucleoside phosphorylase/phosphoribosyltransferase catalytic domain"/>
    <property type="match status" value="1"/>
</dbReference>
<keyword evidence="3" id="KW-0808">Transferase</keyword>
<reference evidence="6" key="1">
    <citation type="submission" date="2021-01" db="EMBL/GenBank/DDBJ databases">
        <title>Fulvivirga kasyanovii gen. nov., sp nov., a novel member of the phylum Bacteroidetes isolated from seawater in a mussel farm.</title>
        <authorList>
            <person name="Zhao L.-H."/>
            <person name="Wang Z.-J."/>
        </authorList>
    </citation>
    <scope>NUCLEOTIDE SEQUENCE</scope>
    <source>
        <strain evidence="6">29W222</strain>
    </source>
</reference>
<dbReference type="InterPro" id="IPR036566">
    <property type="entry name" value="PYNP-like_C_sf"/>
</dbReference>
<evidence type="ECO:0000256" key="1">
    <source>
        <dbReference type="ARBA" id="ARBA00011892"/>
    </source>
</evidence>
<dbReference type="EC" id="2.4.2.4" evidence="1"/>
<dbReference type="EMBL" id="JAEUGD010000053">
    <property type="protein sequence ID" value="MBL6447709.1"/>
    <property type="molecule type" value="Genomic_DNA"/>
</dbReference>
<dbReference type="GO" id="GO:0004645">
    <property type="term" value="F:1,4-alpha-oligoglucan phosphorylase activity"/>
    <property type="evidence" value="ECO:0007669"/>
    <property type="project" value="InterPro"/>
</dbReference>
<sequence>MKHQVNKLVFKRLGIDTQHEHFAYMREDCQVCISEGFEALTRIRVTNGKKSIVASLNVVRSQILKTGEISLSESAIQALGIEEGASVTVSHLHPIDSLGYVRSKIFGNELTSGQFQMIIKDIVDGNYSNIHLSAFITACAGSRMQIDEIISLTEAMIDTGHKMHWPGQCIVDKHCIGGLPGNRTTPIIVSIVSAFGLTMPKTSSRAITSPAGTADTMEVITPVTLTMEQIKRVVEKEGGCIAWGGTAMLSPADDILIKVEKALDIDSEGQLIASVLSKKVSAGSGHVIIDMPVGETAKLRSIEAANLLKVQMEKVAHAIGLKLKVVITDGAQPVGRGIGPALEARDVLAVLRNAPDAPVDLRERALLLAGELLELSGKVDAGEGNDLARKILDSGKAYDKFLAICQAQGGFSEPKVAKYRHQIKAESDGVVVKVDNRRLSKVAKLAGAPDDKASGVDFLTPIGTKVEQGQILYVVYAESKGELEYALEYLSSQKGIIEIA</sequence>
<feature type="domain" description="Pyrimidine nucleoside phosphorylase C-terminal" evidence="5">
    <location>
        <begin position="430"/>
        <end position="497"/>
    </location>
</feature>
<evidence type="ECO:0000256" key="2">
    <source>
        <dbReference type="ARBA" id="ARBA00022676"/>
    </source>
</evidence>
<proteinExistence type="inferred from homology"/>
<dbReference type="SUPFAM" id="SSF52418">
    <property type="entry name" value="Nucleoside phosphorylase/phosphoribosyltransferase catalytic domain"/>
    <property type="match status" value="1"/>
</dbReference>
<dbReference type="GO" id="GO:0006213">
    <property type="term" value="P:pyrimidine nucleoside metabolic process"/>
    <property type="evidence" value="ECO:0007669"/>
    <property type="project" value="InterPro"/>
</dbReference>
<evidence type="ECO:0000256" key="3">
    <source>
        <dbReference type="ARBA" id="ARBA00022679"/>
    </source>
</evidence>
<dbReference type="NCBIfam" id="TIGR02645">
    <property type="entry name" value="ARCH_P_rylase"/>
    <property type="match status" value="1"/>
</dbReference>
<dbReference type="SUPFAM" id="SSF47648">
    <property type="entry name" value="Nucleoside phosphorylase/phosphoribosyltransferase N-terminal domain"/>
    <property type="match status" value="1"/>
</dbReference>
<name>A0A937KCS5_9BACT</name>
<dbReference type="InterPro" id="IPR028579">
    <property type="entry name" value="Thym_Pase_Put"/>
</dbReference>
<dbReference type="Pfam" id="PF07831">
    <property type="entry name" value="PYNP_C"/>
    <property type="match status" value="1"/>
</dbReference>
<dbReference type="Gene3D" id="1.20.970.50">
    <property type="match status" value="1"/>
</dbReference>
<dbReference type="InterPro" id="IPR013102">
    <property type="entry name" value="PYNP_C"/>
</dbReference>
<evidence type="ECO:0000259" key="5">
    <source>
        <dbReference type="SMART" id="SM00941"/>
    </source>
</evidence>
<evidence type="ECO:0000256" key="4">
    <source>
        <dbReference type="ARBA" id="ARBA00048550"/>
    </source>
</evidence>
<dbReference type="InterPro" id="IPR017459">
    <property type="entry name" value="Glycosyl_Trfase_fam3_N_dom"/>
</dbReference>
<dbReference type="GO" id="GO:0009032">
    <property type="term" value="F:thymidine phosphorylase activity"/>
    <property type="evidence" value="ECO:0007669"/>
    <property type="project" value="UniProtKB-EC"/>
</dbReference>
<comment type="caution">
    <text evidence="6">The sequence shown here is derived from an EMBL/GenBank/DDBJ whole genome shotgun (WGS) entry which is preliminary data.</text>
</comment>
<dbReference type="PIRSF" id="PIRSF000478">
    <property type="entry name" value="TP_PyNP"/>
    <property type="match status" value="1"/>
</dbReference>
<dbReference type="PANTHER" id="PTHR10515">
    <property type="entry name" value="THYMIDINE PHOSPHORYLASE"/>
    <property type="match status" value="1"/>
</dbReference>
<dbReference type="GO" id="GO:0005829">
    <property type="term" value="C:cytosol"/>
    <property type="evidence" value="ECO:0007669"/>
    <property type="project" value="TreeGrafter"/>
</dbReference>